<dbReference type="GO" id="GO:0016051">
    <property type="term" value="P:carbohydrate biosynthetic process"/>
    <property type="evidence" value="ECO:0007669"/>
    <property type="project" value="InterPro"/>
</dbReference>
<dbReference type="CDD" id="cd11615">
    <property type="entry name" value="SAF_NeuB_like"/>
    <property type="match status" value="1"/>
</dbReference>
<dbReference type="InterPro" id="IPR013785">
    <property type="entry name" value="Aldolase_TIM"/>
</dbReference>
<dbReference type="GO" id="GO:0047444">
    <property type="term" value="F:N-acylneuraminate-9-phosphate synthase activity"/>
    <property type="evidence" value="ECO:0007669"/>
    <property type="project" value="TreeGrafter"/>
</dbReference>
<feature type="domain" description="AFP-like" evidence="1">
    <location>
        <begin position="293"/>
        <end position="350"/>
    </location>
</feature>
<organism evidence="2">
    <name type="scientific">marine metagenome</name>
    <dbReference type="NCBI Taxonomy" id="408172"/>
    <lineage>
        <taxon>unclassified sequences</taxon>
        <taxon>metagenomes</taxon>
        <taxon>ecological metagenomes</taxon>
    </lineage>
</organism>
<reference evidence="2" key="1">
    <citation type="submission" date="2018-05" db="EMBL/GenBank/DDBJ databases">
        <authorList>
            <person name="Lanie J.A."/>
            <person name="Ng W.-L."/>
            <person name="Kazmierczak K.M."/>
            <person name="Andrzejewski T.M."/>
            <person name="Davidsen T.M."/>
            <person name="Wayne K.J."/>
            <person name="Tettelin H."/>
            <person name="Glass J.I."/>
            <person name="Rusch D."/>
            <person name="Podicherti R."/>
            <person name="Tsui H.-C.T."/>
            <person name="Winkler M.E."/>
        </authorList>
    </citation>
    <scope>NUCLEOTIDE SEQUENCE</scope>
</reference>
<dbReference type="InterPro" id="IPR057736">
    <property type="entry name" value="SAF_PseI/NeuA/NeuB"/>
</dbReference>
<name>A0A381YAM5_9ZZZZ</name>
<dbReference type="Pfam" id="PF03102">
    <property type="entry name" value="NeuB"/>
    <property type="match status" value="1"/>
</dbReference>
<dbReference type="SUPFAM" id="SSF51269">
    <property type="entry name" value="AFP III-like domain"/>
    <property type="match status" value="1"/>
</dbReference>
<dbReference type="Gene3D" id="3.90.1210.10">
    <property type="entry name" value="Antifreeze-like/N-acetylneuraminic acid synthase C-terminal domain"/>
    <property type="match status" value="1"/>
</dbReference>
<dbReference type="SUPFAM" id="SSF51569">
    <property type="entry name" value="Aldolase"/>
    <property type="match status" value="1"/>
</dbReference>
<dbReference type="InterPro" id="IPR051690">
    <property type="entry name" value="PseI-like"/>
</dbReference>
<dbReference type="PROSITE" id="PS50844">
    <property type="entry name" value="AFP_LIKE"/>
    <property type="match status" value="1"/>
</dbReference>
<dbReference type="InterPro" id="IPR006190">
    <property type="entry name" value="SAF_AFP_Neu5Ac"/>
</dbReference>
<protein>
    <recommendedName>
        <fullName evidence="1">AFP-like domain-containing protein</fullName>
    </recommendedName>
</protein>
<gene>
    <name evidence="2" type="ORF">METZ01_LOCUS126331</name>
</gene>
<accession>A0A381YAM5</accession>
<dbReference type="EMBL" id="UINC01017657">
    <property type="protein sequence ID" value="SVA73477.1"/>
    <property type="molecule type" value="Genomic_DNA"/>
</dbReference>
<dbReference type="PANTHER" id="PTHR42966">
    <property type="entry name" value="N-ACETYLNEURAMINATE SYNTHASE"/>
    <property type="match status" value="1"/>
</dbReference>
<dbReference type="AlphaFoldDB" id="A0A381YAM5"/>
<proteinExistence type="predicted"/>
<evidence type="ECO:0000313" key="2">
    <source>
        <dbReference type="EMBL" id="SVA73477.1"/>
    </source>
</evidence>
<sequence>MKKIKIKNYEIGKNFPPFIIAEAGINHNGDLKKALKMIDIAKNAGVQAIKFQTYDATQMIVNKKLKYSYKSQGKKITESMLDMFERCEFSKTQWYKIKKYCDKKKIMFLSTPQNPSDLELLLDIGIHAIKIGSDDFTNLSLIKKFSNSKLPIILSCGMSTLKEIKTSLSYINYKKYPVMLLLTTSEYPTYPENANLLRFNSLSKIFPDLILGYSDHTQGNVAACMAVAFGARIFEKHFTIDHNLPGPDHWFSAEPDQLHDWANSINNAYKSLGKSKILPTRNELKMKKIARRCPVALTEINKFDNLDENNIGLRRSGNGLEAKTILKIHGKKAKRKISKGELIKLEDFDQ</sequence>
<evidence type="ECO:0000259" key="1">
    <source>
        <dbReference type="PROSITE" id="PS50844"/>
    </source>
</evidence>
<dbReference type="PANTHER" id="PTHR42966:SF1">
    <property type="entry name" value="SIALIC ACID SYNTHASE"/>
    <property type="match status" value="1"/>
</dbReference>
<dbReference type="InterPro" id="IPR013132">
    <property type="entry name" value="PseI/NeuA/B-like_N"/>
</dbReference>
<dbReference type="InterPro" id="IPR036732">
    <property type="entry name" value="AFP_Neu5c_C_sf"/>
</dbReference>
<dbReference type="Gene3D" id="3.20.20.70">
    <property type="entry name" value="Aldolase class I"/>
    <property type="match status" value="1"/>
</dbReference>